<dbReference type="SUPFAM" id="SSF56436">
    <property type="entry name" value="C-type lectin-like"/>
    <property type="match status" value="1"/>
</dbReference>
<dbReference type="InterPro" id="IPR001304">
    <property type="entry name" value="C-type_lectin-like"/>
</dbReference>
<dbReference type="EMBL" id="JAKKPZ010000045">
    <property type="protein sequence ID" value="KAI1706796.1"/>
    <property type="molecule type" value="Genomic_DNA"/>
</dbReference>
<dbReference type="InterPro" id="IPR016187">
    <property type="entry name" value="CTDL_fold"/>
</dbReference>
<organism evidence="3 4">
    <name type="scientific">Ditylenchus destructor</name>
    <dbReference type="NCBI Taxonomy" id="166010"/>
    <lineage>
        <taxon>Eukaryota</taxon>
        <taxon>Metazoa</taxon>
        <taxon>Ecdysozoa</taxon>
        <taxon>Nematoda</taxon>
        <taxon>Chromadorea</taxon>
        <taxon>Rhabditida</taxon>
        <taxon>Tylenchina</taxon>
        <taxon>Tylenchomorpha</taxon>
        <taxon>Sphaerularioidea</taxon>
        <taxon>Anguinidae</taxon>
        <taxon>Anguininae</taxon>
        <taxon>Ditylenchus</taxon>
    </lineage>
</organism>
<feature type="chain" id="PRO_5042139202" evidence="1">
    <location>
        <begin position="23"/>
        <end position="229"/>
    </location>
</feature>
<dbReference type="InterPro" id="IPR050111">
    <property type="entry name" value="C-type_lectin/snaclec_domain"/>
</dbReference>
<evidence type="ECO:0000256" key="1">
    <source>
        <dbReference type="SAM" id="SignalP"/>
    </source>
</evidence>
<keyword evidence="1" id="KW-0732">Signal</keyword>
<proteinExistence type="predicted"/>
<evidence type="ECO:0000313" key="4">
    <source>
        <dbReference type="Proteomes" id="UP001201812"/>
    </source>
</evidence>
<dbReference type="Gene3D" id="3.10.100.10">
    <property type="entry name" value="Mannose-Binding Protein A, subunit A"/>
    <property type="match status" value="1"/>
</dbReference>
<keyword evidence="4" id="KW-1185">Reference proteome</keyword>
<dbReference type="Pfam" id="PF00059">
    <property type="entry name" value="Lectin_C"/>
    <property type="match status" value="1"/>
</dbReference>
<dbReference type="PANTHER" id="PTHR22803">
    <property type="entry name" value="MANNOSE, PHOSPHOLIPASE, LECTIN RECEPTOR RELATED"/>
    <property type="match status" value="1"/>
</dbReference>
<dbReference type="CDD" id="cd00037">
    <property type="entry name" value="CLECT"/>
    <property type="match status" value="1"/>
</dbReference>
<dbReference type="AlphaFoldDB" id="A0AAD4MY29"/>
<feature type="domain" description="C-type lectin" evidence="2">
    <location>
        <begin position="57"/>
        <end position="183"/>
    </location>
</feature>
<dbReference type="Proteomes" id="UP001201812">
    <property type="component" value="Unassembled WGS sequence"/>
</dbReference>
<dbReference type="InterPro" id="IPR016186">
    <property type="entry name" value="C-type_lectin-like/link_sf"/>
</dbReference>
<sequence length="229" mass="26353">MFLCHFLFVFVTVGILSDGNVAEIVGYREEVWAKYDDSNPNTLYKVCLHRRDRGGIRAEEKCTASMASLASFHTMDELNFINNLVQQTLSTQYIPLVNIYNSFWSFTNGTSYDFPHDTNNHSLVWAAIGHQSQRYEPNGFKNQDNHAEYCFEFEFRHMVNGDIQRRLNDVVCHKENKMFVCKRGSNNFETAELPSEVVNGEISQQKRMRPTLTTSLATKSPLTKTTVMP</sequence>
<protein>
    <submittedName>
        <fullName evidence="3">Lectin c-type domain-containing protein</fullName>
    </submittedName>
</protein>
<name>A0AAD4MY29_9BILA</name>
<gene>
    <name evidence="3" type="ORF">DdX_12788</name>
</gene>
<accession>A0AAD4MY29</accession>
<comment type="caution">
    <text evidence="3">The sequence shown here is derived from an EMBL/GenBank/DDBJ whole genome shotgun (WGS) entry which is preliminary data.</text>
</comment>
<feature type="signal peptide" evidence="1">
    <location>
        <begin position="1"/>
        <end position="22"/>
    </location>
</feature>
<evidence type="ECO:0000259" key="2">
    <source>
        <dbReference type="Pfam" id="PF00059"/>
    </source>
</evidence>
<reference evidence="3" key="1">
    <citation type="submission" date="2022-01" db="EMBL/GenBank/DDBJ databases">
        <title>Genome Sequence Resource for Two Populations of Ditylenchus destructor, the Migratory Endoparasitic Phytonematode.</title>
        <authorList>
            <person name="Zhang H."/>
            <person name="Lin R."/>
            <person name="Xie B."/>
        </authorList>
    </citation>
    <scope>NUCLEOTIDE SEQUENCE</scope>
    <source>
        <strain evidence="3">BazhouSP</strain>
    </source>
</reference>
<evidence type="ECO:0000313" key="3">
    <source>
        <dbReference type="EMBL" id="KAI1706796.1"/>
    </source>
</evidence>